<reference evidence="4 5" key="1">
    <citation type="submission" date="2016-10" db="EMBL/GenBank/DDBJ databases">
        <authorList>
            <person name="de Groot N.N."/>
        </authorList>
    </citation>
    <scope>NUCLEOTIDE SEQUENCE [LARGE SCALE GENOMIC DNA]</scope>
    <source>
        <strain evidence="5">P4B,CCM 7963,CECT 7998,DSM 25260,IBRC-M 10614,KCTC 13821</strain>
    </source>
</reference>
<dbReference type="CDD" id="cd03230">
    <property type="entry name" value="ABC_DR_subfamily_A"/>
    <property type="match status" value="1"/>
</dbReference>
<gene>
    <name evidence="4" type="ORF">SAMN05216352_10224</name>
</gene>
<keyword evidence="1" id="KW-0547">Nucleotide-binding</keyword>
<dbReference type="SMART" id="SM00382">
    <property type="entry name" value="AAA"/>
    <property type="match status" value="1"/>
</dbReference>
<keyword evidence="5" id="KW-1185">Reference proteome</keyword>
<dbReference type="OrthoDB" id="9804819at2"/>
<dbReference type="PROSITE" id="PS50893">
    <property type="entry name" value="ABC_TRANSPORTER_2"/>
    <property type="match status" value="1"/>
</dbReference>
<protein>
    <submittedName>
        <fullName evidence="4">ABC-2 type transport system ATP-binding protein</fullName>
    </submittedName>
</protein>
<evidence type="ECO:0000313" key="5">
    <source>
        <dbReference type="Proteomes" id="UP000199017"/>
    </source>
</evidence>
<accession>A0A1G8E093</accession>
<dbReference type="PANTHER" id="PTHR43158:SF5">
    <property type="entry name" value="ABC TRANSPORTER, ATP-BINDING PROTEIN"/>
    <property type="match status" value="1"/>
</dbReference>
<dbReference type="Pfam" id="PF00005">
    <property type="entry name" value="ABC_tran"/>
    <property type="match status" value="1"/>
</dbReference>
<dbReference type="AlphaFoldDB" id="A0A1G8E093"/>
<dbReference type="EMBL" id="FNDU01000002">
    <property type="protein sequence ID" value="SDH63285.1"/>
    <property type="molecule type" value="Genomic_DNA"/>
</dbReference>
<keyword evidence="2 4" id="KW-0067">ATP-binding</keyword>
<dbReference type="PANTHER" id="PTHR43158">
    <property type="entry name" value="SKFA PEPTIDE EXPORT ATP-BINDING PROTEIN SKFE"/>
    <property type="match status" value="1"/>
</dbReference>
<evidence type="ECO:0000313" key="4">
    <source>
        <dbReference type="EMBL" id="SDH63285.1"/>
    </source>
</evidence>
<dbReference type="Gene3D" id="3.40.50.300">
    <property type="entry name" value="P-loop containing nucleotide triphosphate hydrolases"/>
    <property type="match status" value="1"/>
</dbReference>
<sequence>MNVIECREVTKKYKRKKAIHPLSFSIEENKMVGLIGRNGAGKTTLLKILAGFLKESSGEVKVFSKRPFNNLVVSANTIFIDDQINFPSSFTLIDILQQGERFYENWDKELAHRLFAYFNLESRRSHGNLSKGKKSTFNIIVGLAARCPLTIFDEPTTGMDASVRKDFYRALLKDYITHPRTIILSTHHLEEAEDILEEVLLIKEGEKYLHLPMDNLKERLVGLTGKIDIVYPWIINRDILHTRKIGQEEVYLALKNNFTVNEQEKMKLSGVCISPVSANDACIYMTSEEKGSIDDVFNRE</sequence>
<dbReference type="STRING" id="930129.SAMN05216352_10224"/>
<dbReference type="GO" id="GO:0016887">
    <property type="term" value="F:ATP hydrolysis activity"/>
    <property type="evidence" value="ECO:0007669"/>
    <property type="project" value="InterPro"/>
</dbReference>
<feature type="domain" description="ABC transporter" evidence="3">
    <location>
        <begin position="4"/>
        <end position="229"/>
    </location>
</feature>
<proteinExistence type="predicted"/>
<dbReference type="InterPro" id="IPR027417">
    <property type="entry name" value="P-loop_NTPase"/>
</dbReference>
<dbReference type="Proteomes" id="UP000199017">
    <property type="component" value="Unassembled WGS sequence"/>
</dbReference>
<name>A0A1G8E093_9BACI</name>
<dbReference type="GO" id="GO:0005524">
    <property type="term" value="F:ATP binding"/>
    <property type="evidence" value="ECO:0007669"/>
    <property type="project" value="UniProtKB-KW"/>
</dbReference>
<organism evidence="4 5">
    <name type="scientific">Alteribacillus bidgolensis</name>
    <dbReference type="NCBI Taxonomy" id="930129"/>
    <lineage>
        <taxon>Bacteria</taxon>
        <taxon>Bacillati</taxon>
        <taxon>Bacillota</taxon>
        <taxon>Bacilli</taxon>
        <taxon>Bacillales</taxon>
        <taxon>Bacillaceae</taxon>
        <taxon>Alteribacillus</taxon>
    </lineage>
</organism>
<evidence type="ECO:0000256" key="2">
    <source>
        <dbReference type="ARBA" id="ARBA00022840"/>
    </source>
</evidence>
<evidence type="ECO:0000256" key="1">
    <source>
        <dbReference type="ARBA" id="ARBA00022741"/>
    </source>
</evidence>
<dbReference type="RefSeq" id="WP_091580838.1">
    <property type="nucleotide sequence ID" value="NZ_FNDU01000002.1"/>
</dbReference>
<evidence type="ECO:0000259" key="3">
    <source>
        <dbReference type="PROSITE" id="PS50893"/>
    </source>
</evidence>
<dbReference type="InterPro" id="IPR003439">
    <property type="entry name" value="ABC_transporter-like_ATP-bd"/>
</dbReference>
<dbReference type="SUPFAM" id="SSF52540">
    <property type="entry name" value="P-loop containing nucleoside triphosphate hydrolases"/>
    <property type="match status" value="1"/>
</dbReference>
<dbReference type="InterPro" id="IPR003593">
    <property type="entry name" value="AAA+_ATPase"/>
</dbReference>